<keyword evidence="2" id="KW-0677">Repeat</keyword>
<dbReference type="Proteomes" id="UP000289340">
    <property type="component" value="Chromosome 2"/>
</dbReference>
<dbReference type="SUPFAM" id="SSF48403">
    <property type="entry name" value="Ankyrin repeat"/>
    <property type="match status" value="1"/>
</dbReference>
<evidence type="ECO:0000256" key="1">
    <source>
        <dbReference type="ARBA" id="ARBA00004413"/>
    </source>
</evidence>
<proteinExistence type="predicted"/>
<evidence type="ECO:0000256" key="2">
    <source>
        <dbReference type="ARBA" id="ARBA00022737"/>
    </source>
</evidence>
<keyword evidence="6" id="KW-1185">Reference proteome</keyword>
<dbReference type="Pfam" id="PF12796">
    <property type="entry name" value="Ank_2"/>
    <property type="match status" value="1"/>
</dbReference>
<dbReference type="PROSITE" id="PS50088">
    <property type="entry name" value="ANK_REPEAT"/>
    <property type="match status" value="1"/>
</dbReference>
<dbReference type="EMBL" id="QZWG01000002">
    <property type="protein sequence ID" value="RZC23196.1"/>
    <property type="molecule type" value="Genomic_DNA"/>
</dbReference>
<dbReference type="GO" id="GO:0005886">
    <property type="term" value="C:plasma membrane"/>
    <property type="evidence" value="ECO:0007669"/>
    <property type="project" value="UniProtKB-SubCell"/>
</dbReference>
<accession>A0A445LIW9</accession>
<keyword evidence="5" id="KW-0808">Transferase</keyword>
<evidence type="ECO:0000313" key="5">
    <source>
        <dbReference type="EMBL" id="RZC23196.1"/>
    </source>
</evidence>
<comment type="subcellular location">
    <subcellularLocation>
        <location evidence="1">Cell membrane</location>
        <topology evidence="1">Peripheral membrane protein</topology>
        <orientation evidence="1">Cytoplasmic side</orientation>
    </subcellularLocation>
</comment>
<dbReference type="AlphaFoldDB" id="A0A445LIW9"/>
<dbReference type="InterPro" id="IPR036770">
    <property type="entry name" value="Ankyrin_rpt-contain_sf"/>
</dbReference>
<comment type="caution">
    <text evidence="5">The sequence shown here is derived from an EMBL/GenBank/DDBJ whole genome shotgun (WGS) entry which is preliminary data.</text>
</comment>
<sequence>MLAIGKATSVDICRFFSKPGPYVSCDTMEFLLARYDGELDVDAVDSDGRTTIHVVVREGHTRVIRFCVTMGGNPNRVDSKGWTPLYYAAWKGHVKAAECLLECSNVKCVRDREGRRTFSVVAESEHEHSAGAPVIDKVQEETKSFAGKPCSLVHIIFWHGSISLSSVSEILIVEEVKKVKHDMRIWSLGRAKLWL</sequence>
<organism evidence="5 6">
    <name type="scientific">Glycine soja</name>
    <name type="common">Wild soybean</name>
    <dbReference type="NCBI Taxonomy" id="3848"/>
    <lineage>
        <taxon>Eukaryota</taxon>
        <taxon>Viridiplantae</taxon>
        <taxon>Streptophyta</taxon>
        <taxon>Embryophyta</taxon>
        <taxon>Tracheophyta</taxon>
        <taxon>Spermatophyta</taxon>
        <taxon>Magnoliopsida</taxon>
        <taxon>eudicotyledons</taxon>
        <taxon>Gunneridae</taxon>
        <taxon>Pentapetalae</taxon>
        <taxon>rosids</taxon>
        <taxon>fabids</taxon>
        <taxon>Fabales</taxon>
        <taxon>Fabaceae</taxon>
        <taxon>Papilionoideae</taxon>
        <taxon>50 kb inversion clade</taxon>
        <taxon>NPAAA clade</taxon>
        <taxon>indigoferoid/millettioid clade</taxon>
        <taxon>Phaseoleae</taxon>
        <taxon>Glycine</taxon>
        <taxon>Glycine subgen. Soja</taxon>
    </lineage>
</organism>
<dbReference type="InterPro" id="IPR002110">
    <property type="entry name" value="Ankyrin_rpt"/>
</dbReference>
<name>A0A445LIW9_GLYSO</name>
<keyword evidence="3 4" id="KW-0040">ANK repeat</keyword>
<gene>
    <name evidence="5" type="ORF">D0Y65_002849</name>
</gene>
<evidence type="ECO:0000256" key="3">
    <source>
        <dbReference type="ARBA" id="ARBA00023043"/>
    </source>
</evidence>
<evidence type="ECO:0000313" key="6">
    <source>
        <dbReference type="Proteomes" id="UP000289340"/>
    </source>
</evidence>
<evidence type="ECO:0000256" key="4">
    <source>
        <dbReference type="PROSITE-ProRule" id="PRU00023"/>
    </source>
</evidence>
<feature type="repeat" description="ANK" evidence="4">
    <location>
        <begin position="47"/>
        <end position="79"/>
    </location>
</feature>
<dbReference type="GO" id="GO:0016301">
    <property type="term" value="F:kinase activity"/>
    <property type="evidence" value="ECO:0007669"/>
    <property type="project" value="UniProtKB-KW"/>
</dbReference>
<dbReference type="PROSITE" id="PS50297">
    <property type="entry name" value="ANK_REP_REGION"/>
    <property type="match status" value="1"/>
</dbReference>
<dbReference type="PANTHER" id="PTHR24198:SF165">
    <property type="entry name" value="ANKYRIN REPEAT-CONTAINING PROTEIN-RELATED"/>
    <property type="match status" value="1"/>
</dbReference>
<dbReference type="SMART" id="SM00248">
    <property type="entry name" value="ANK"/>
    <property type="match status" value="2"/>
</dbReference>
<dbReference type="PANTHER" id="PTHR24198">
    <property type="entry name" value="ANKYRIN REPEAT AND PROTEIN KINASE DOMAIN-CONTAINING PROTEIN"/>
    <property type="match status" value="1"/>
</dbReference>
<keyword evidence="5" id="KW-0418">Kinase</keyword>
<reference evidence="5 6" key="1">
    <citation type="submission" date="2018-09" db="EMBL/GenBank/DDBJ databases">
        <title>A high-quality reference genome of wild soybean provides a powerful tool to mine soybean genomes.</title>
        <authorList>
            <person name="Xie M."/>
            <person name="Chung C.Y.L."/>
            <person name="Li M.-W."/>
            <person name="Wong F.-L."/>
            <person name="Chan T.-F."/>
            <person name="Lam H.-M."/>
        </authorList>
    </citation>
    <scope>NUCLEOTIDE SEQUENCE [LARGE SCALE GENOMIC DNA]</scope>
    <source>
        <strain evidence="6">cv. W05</strain>
        <tissue evidence="5">Hypocotyl of etiolated seedlings</tissue>
    </source>
</reference>
<dbReference type="Gene3D" id="1.25.40.20">
    <property type="entry name" value="Ankyrin repeat-containing domain"/>
    <property type="match status" value="2"/>
</dbReference>
<protein>
    <submittedName>
        <fullName evidence="5">Death-associated protein kinase 1</fullName>
    </submittedName>
</protein>